<dbReference type="PROSITE" id="PS00018">
    <property type="entry name" value="EF_HAND_1"/>
    <property type="match status" value="2"/>
</dbReference>
<dbReference type="FunFam" id="1.10.238.10:FF:000037">
    <property type="entry name" value="calcium-binding protein 1 isoform X2"/>
    <property type="match status" value="1"/>
</dbReference>
<dbReference type="InterPro" id="IPR002048">
    <property type="entry name" value="EF_hand_dom"/>
</dbReference>
<evidence type="ECO:0000256" key="4">
    <source>
        <dbReference type="SAM" id="MobiDB-lite"/>
    </source>
</evidence>
<feature type="region of interest" description="Disordered" evidence="4">
    <location>
        <begin position="1"/>
        <end position="100"/>
    </location>
</feature>
<keyword evidence="3" id="KW-0106">Calcium</keyword>
<dbReference type="GO" id="GO:0005509">
    <property type="term" value="F:calcium ion binding"/>
    <property type="evidence" value="ECO:0007669"/>
    <property type="project" value="InterPro"/>
</dbReference>
<dbReference type="PANTHER" id="PTHR45917:SF13">
    <property type="entry name" value="CALCIUM-BINDING PROTEIN 2-LIKE ISOFORM X1"/>
    <property type="match status" value="1"/>
</dbReference>
<dbReference type="AlphaFoldDB" id="A0AA88TLY3"/>
<dbReference type="CDD" id="cd00051">
    <property type="entry name" value="EFh"/>
    <property type="match status" value="1"/>
</dbReference>
<reference evidence="6" key="1">
    <citation type="submission" date="2023-08" db="EMBL/GenBank/DDBJ databases">
        <title>Chromosome-level Genome Assembly of mud carp (Cirrhinus molitorella).</title>
        <authorList>
            <person name="Liu H."/>
        </authorList>
    </citation>
    <scope>NUCLEOTIDE SEQUENCE</scope>
    <source>
        <strain evidence="6">Prfri</strain>
        <tissue evidence="6">Muscle</tissue>
    </source>
</reference>
<dbReference type="InterPro" id="IPR018247">
    <property type="entry name" value="EF_Hand_1_Ca_BS"/>
</dbReference>
<dbReference type="PANTHER" id="PTHR45917">
    <property type="entry name" value="CALCIUM-BINDING PROTEIN 1-RELATED"/>
    <property type="match status" value="1"/>
</dbReference>
<gene>
    <name evidence="6" type="ORF">Q8A67_013624</name>
</gene>
<dbReference type="GO" id="GO:0005246">
    <property type="term" value="F:calcium channel regulator activity"/>
    <property type="evidence" value="ECO:0007669"/>
    <property type="project" value="TreeGrafter"/>
</dbReference>
<evidence type="ECO:0000256" key="1">
    <source>
        <dbReference type="ARBA" id="ARBA00022723"/>
    </source>
</evidence>
<dbReference type="EMBL" id="JAUYZG010000013">
    <property type="protein sequence ID" value="KAK2890981.1"/>
    <property type="molecule type" value="Genomic_DNA"/>
</dbReference>
<proteinExistence type="predicted"/>
<accession>A0AA88TLY3</accession>
<dbReference type="GO" id="GO:0005737">
    <property type="term" value="C:cytoplasm"/>
    <property type="evidence" value="ECO:0007669"/>
    <property type="project" value="TreeGrafter"/>
</dbReference>
<feature type="compositionally biased region" description="Acidic residues" evidence="4">
    <location>
        <begin position="78"/>
        <end position="90"/>
    </location>
</feature>
<comment type="caution">
    <text evidence="6">The sequence shown here is derived from an EMBL/GenBank/DDBJ whole genome shotgun (WGS) entry which is preliminary data.</text>
</comment>
<dbReference type="InterPro" id="IPR043582">
    <property type="entry name" value="CaBP1/2/4/5"/>
</dbReference>
<feature type="domain" description="EF-hand" evidence="5">
    <location>
        <begin position="228"/>
        <end position="259"/>
    </location>
</feature>
<dbReference type="Pfam" id="PF13499">
    <property type="entry name" value="EF-hand_7"/>
    <property type="match status" value="1"/>
</dbReference>
<organism evidence="6 7">
    <name type="scientific">Cirrhinus molitorella</name>
    <name type="common">mud carp</name>
    <dbReference type="NCBI Taxonomy" id="172907"/>
    <lineage>
        <taxon>Eukaryota</taxon>
        <taxon>Metazoa</taxon>
        <taxon>Chordata</taxon>
        <taxon>Craniata</taxon>
        <taxon>Vertebrata</taxon>
        <taxon>Euteleostomi</taxon>
        <taxon>Actinopterygii</taxon>
        <taxon>Neopterygii</taxon>
        <taxon>Teleostei</taxon>
        <taxon>Ostariophysi</taxon>
        <taxon>Cypriniformes</taxon>
        <taxon>Cyprinidae</taxon>
        <taxon>Labeoninae</taxon>
        <taxon>Labeonini</taxon>
        <taxon>Cirrhinus</taxon>
    </lineage>
</organism>
<dbReference type="PROSITE" id="PS50222">
    <property type="entry name" value="EF_HAND_2"/>
    <property type="match status" value="3"/>
</dbReference>
<evidence type="ECO:0000256" key="2">
    <source>
        <dbReference type="ARBA" id="ARBA00022737"/>
    </source>
</evidence>
<sequence length="259" mass="29123">MFMIIREGSAGGAGSTGGMSAPPERTAKQVQAAIKKKVEKQRKQVDMGVVEVFSSNSRPKIGQKKNQPIHPPSRSGDGEEEEDEEPVETEGEPKEKEELDLGTIVDSVFGQDRELRPEEIEELREAFKEFDRNKGYINCRDLGECMRTMGYMPTEMELIELSQTISGGKIDFEDFVELMGPKMLAETADMIGVKELRDAFKEFDSNGDGQISITELREAMKKLMGEQLNPRDIDDILRDADLNGDGLVDFEEFVRMMSR</sequence>
<dbReference type="Gene3D" id="1.10.238.10">
    <property type="entry name" value="EF-hand"/>
    <property type="match status" value="2"/>
</dbReference>
<dbReference type="SUPFAM" id="SSF47473">
    <property type="entry name" value="EF-hand"/>
    <property type="match status" value="1"/>
</dbReference>
<keyword evidence="2" id="KW-0677">Repeat</keyword>
<feature type="domain" description="EF-hand" evidence="5">
    <location>
        <begin position="118"/>
        <end position="152"/>
    </location>
</feature>
<evidence type="ECO:0000313" key="7">
    <source>
        <dbReference type="Proteomes" id="UP001187343"/>
    </source>
</evidence>
<keyword evidence="7" id="KW-1185">Reference proteome</keyword>
<evidence type="ECO:0000313" key="6">
    <source>
        <dbReference type="EMBL" id="KAK2890981.1"/>
    </source>
</evidence>
<keyword evidence="1" id="KW-0479">Metal-binding</keyword>
<dbReference type="Proteomes" id="UP001187343">
    <property type="component" value="Unassembled WGS sequence"/>
</dbReference>
<dbReference type="InterPro" id="IPR011992">
    <property type="entry name" value="EF-hand-dom_pair"/>
</dbReference>
<feature type="domain" description="EF-hand" evidence="5">
    <location>
        <begin position="191"/>
        <end position="226"/>
    </location>
</feature>
<evidence type="ECO:0000259" key="5">
    <source>
        <dbReference type="PROSITE" id="PS50222"/>
    </source>
</evidence>
<protein>
    <recommendedName>
        <fullName evidence="5">EF-hand domain-containing protein</fullName>
    </recommendedName>
</protein>
<dbReference type="FunFam" id="1.10.238.10:FF:000069">
    <property type="entry name" value="calcium-binding protein 1 isoform X1"/>
    <property type="match status" value="1"/>
</dbReference>
<evidence type="ECO:0000256" key="3">
    <source>
        <dbReference type="ARBA" id="ARBA00022837"/>
    </source>
</evidence>
<name>A0AA88TLY3_9TELE</name>
<dbReference type="SMART" id="SM00054">
    <property type="entry name" value="EFh"/>
    <property type="match status" value="3"/>
</dbReference>